<dbReference type="AlphaFoldDB" id="A0A9N8DWT0"/>
<reference evidence="2" key="1">
    <citation type="submission" date="2020-06" db="EMBL/GenBank/DDBJ databases">
        <authorList>
            <consortium name="Plant Systems Biology data submission"/>
        </authorList>
    </citation>
    <scope>NUCLEOTIDE SEQUENCE</scope>
    <source>
        <strain evidence="2">D6</strain>
    </source>
</reference>
<evidence type="ECO:0000256" key="1">
    <source>
        <dbReference type="SAM" id="MobiDB-lite"/>
    </source>
</evidence>
<dbReference type="EMBL" id="CAICTM010000339">
    <property type="protein sequence ID" value="CAB9508261.1"/>
    <property type="molecule type" value="Genomic_DNA"/>
</dbReference>
<gene>
    <name evidence="2" type="ORF">SEMRO_340_G121220.1</name>
</gene>
<dbReference type="Proteomes" id="UP001153069">
    <property type="component" value="Unassembled WGS sequence"/>
</dbReference>
<organism evidence="2 3">
    <name type="scientific">Seminavis robusta</name>
    <dbReference type="NCBI Taxonomy" id="568900"/>
    <lineage>
        <taxon>Eukaryota</taxon>
        <taxon>Sar</taxon>
        <taxon>Stramenopiles</taxon>
        <taxon>Ochrophyta</taxon>
        <taxon>Bacillariophyta</taxon>
        <taxon>Bacillariophyceae</taxon>
        <taxon>Bacillariophycidae</taxon>
        <taxon>Naviculales</taxon>
        <taxon>Naviculaceae</taxon>
        <taxon>Seminavis</taxon>
    </lineage>
</organism>
<protein>
    <submittedName>
        <fullName evidence="2">Uncharacterized protein</fullName>
    </submittedName>
</protein>
<accession>A0A9N8DWT0</accession>
<keyword evidence="3" id="KW-1185">Reference proteome</keyword>
<evidence type="ECO:0000313" key="2">
    <source>
        <dbReference type="EMBL" id="CAB9508261.1"/>
    </source>
</evidence>
<evidence type="ECO:0000313" key="3">
    <source>
        <dbReference type="Proteomes" id="UP001153069"/>
    </source>
</evidence>
<name>A0A9N8DWT0_9STRA</name>
<feature type="region of interest" description="Disordered" evidence="1">
    <location>
        <begin position="12"/>
        <end position="34"/>
    </location>
</feature>
<comment type="caution">
    <text evidence="2">The sequence shown here is derived from an EMBL/GenBank/DDBJ whole genome shotgun (WGS) entry which is preliminary data.</text>
</comment>
<proteinExistence type="predicted"/>
<sequence length="102" mass="11214">MLGAIFQRIEGGNKPASQFHRAPEGAAPRSSSKEHWKMAPLVPGVVDWKDPFQLTPTGITHIADVIHATLMPGSYIIVMRQSGSDVDVQPILKPPRDILKYT</sequence>